<keyword evidence="1" id="KW-1133">Transmembrane helix</keyword>
<proteinExistence type="predicted"/>
<evidence type="ECO:0000256" key="1">
    <source>
        <dbReference type="SAM" id="Phobius"/>
    </source>
</evidence>
<dbReference type="AlphaFoldDB" id="A0A1F5K633"/>
<feature type="transmembrane region" description="Helical" evidence="1">
    <location>
        <begin position="72"/>
        <end position="98"/>
    </location>
</feature>
<protein>
    <submittedName>
        <fullName evidence="2">Uncharacterized protein</fullName>
    </submittedName>
</protein>
<keyword evidence="1" id="KW-0812">Transmembrane</keyword>
<comment type="caution">
    <text evidence="2">The sequence shown here is derived from an EMBL/GenBank/DDBJ whole genome shotgun (WGS) entry which is preliminary data.</text>
</comment>
<sequence length="105" mass="11665">MVVVRANHPELESTYARWALPLNIVVCLFIGIIIYNFFLSTINLGDILLYAFLAGVIITGIHAIIAQKVFVLWSWAFGKSAIVNGFILIFVGFAMGIAKYSGLWK</sequence>
<keyword evidence="1" id="KW-0472">Membrane</keyword>
<reference evidence="2 3" key="1">
    <citation type="journal article" date="2016" name="Nat. Commun.">
        <title>Thousands of microbial genomes shed light on interconnected biogeochemical processes in an aquifer system.</title>
        <authorList>
            <person name="Anantharaman K."/>
            <person name="Brown C.T."/>
            <person name="Hug L.A."/>
            <person name="Sharon I."/>
            <person name="Castelle C.J."/>
            <person name="Probst A.J."/>
            <person name="Thomas B.C."/>
            <person name="Singh A."/>
            <person name="Wilkins M.J."/>
            <person name="Karaoz U."/>
            <person name="Brodie E.L."/>
            <person name="Williams K.H."/>
            <person name="Hubbard S.S."/>
            <person name="Banfield J.F."/>
        </authorList>
    </citation>
    <scope>NUCLEOTIDE SEQUENCE [LARGE SCALE GENOMIC DNA]</scope>
</reference>
<dbReference type="EMBL" id="MFDH01000011">
    <property type="protein sequence ID" value="OGE36443.1"/>
    <property type="molecule type" value="Genomic_DNA"/>
</dbReference>
<accession>A0A1F5K633</accession>
<feature type="transmembrane region" description="Helical" evidence="1">
    <location>
        <begin position="15"/>
        <end position="35"/>
    </location>
</feature>
<feature type="transmembrane region" description="Helical" evidence="1">
    <location>
        <begin position="47"/>
        <end position="66"/>
    </location>
</feature>
<gene>
    <name evidence="2" type="ORF">A3E45_00800</name>
</gene>
<evidence type="ECO:0000313" key="2">
    <source>
        <dbReference type="EMBL" id="OGE36443.1"/>
    </source>
</evidence>
<organism evidence="2 3">
    <name type="scientific">Candidatus Daviesbacteria bacterium RIFCSPHIGHO2_12_FULL_43_11</name>
    <dbReference type="NCBI Taxonomy" id="1797780"/>
    <lineage>
        <taxon>Bacteria</taxon>
        <taxon>Candidatus Daviesiibacteriota</taxon>
    </lineage>
</organism>
<evidence type="ECO:0000313" key="3">
    <source>
        <dbReference type="Proteomes" id="UP000176405"/>
    </source>
</evidence>
<name>A0A1F5K633_9BACT</name>
<dbReference type="Proteomes" id="UP000176405">
    <property type="component" value="Unassembled WGS sequence"/>
</dbReference>